<evidence type="ECO:0000256" key="1">
    <source>
        <dbReference type="SAM" id="Phobius"/>
    </source>
</evidence>
<protein>
    <submittedName>
        <fullName evidence="2">Uncharacterized protein</fullName>
    </submittedName>
</protein>
<accession>A0A8G1R8J8</accession>
<dbReference type="EMBL" id="KZ825058">
    <property type="protein sequence ID" value="RAH59850.1"/>
    <property type="molecule type" value="Genomic_DNA"/>
</dbReference>
<gene>
    <name evidence="2" type="ORF">BO85DRAFT_251464</name>
</gene>
<sequence>MSPALLDAESIYFTSYPSGEMVLRHCSKAEAAFVPHCWWDRQWVLAVSSLIVSVTSGIIVSARDKVIDTVSNFCCL</sequence>
<keyword evidence="3" id="KW-1185">Reference proteome</keyword>
<organism evidence="2 3">
    <name type="scientific">Aspergillus piperis CBS 112811</name>
    <dbReference type="NCBI Taxonomy" id="1448313"/>
    <lineage>
        <taxon>Eukaryota</taxon>
        <taxon>Fungi</taxon>
        <taxon>Dikarya</taxon>
        <taxon>Ascomycota</taxon>
        <taxon>Pezizomycotina</taxon>
        <taxon>Eurotiomycetes</taxon>
        <taxon>Eurotiomycetidae</taxon>
        <taxon>Eurotiales</taxon>
        <taxon>Aspergillaceae</taxon>
        <taxon>Aspergillus</taxon>
        <taxon>Aspergillus subgen. Circumdati</taxon>
    </lineage>
</organism>
<keyword evidence="1" id="KW-0472">Membrane</keyword>
<feature type="transmembrane region" description="Helical" evidence="1">
    <location>
        <begin position="43"/>
        <end position="62"/>
    </location>
</feature>
<proteinExistence type="predicted"/>
<dbReference type="Proteomes" id="UP000249526">
    <property type="component" value="Unassembled WGS sequence"/>
</dbReference>
<reference evidence="2 3" key="1">
    <citation type="submission" date="2018-02" db="EMBL/GenBank/DDBJ databases">
        <title>The genomes of Aspergillus section Nigri reveals drivers in fungal speciation.</title>
        <authorList>
            <consortium name="DOE Joint Genome Institute"/>
            <person name="Vesth T.C."/>
            <person name="Nybo J."/>
            <person name="Theobald S."/>
            <person name="Brandl J."/>
            <person name="Frisvad J.C."/>
            <person name="Nielsen K.F."/>
            <person name="Lyhne E.K."/>
            <person name="Kogle M.E."/>
            <person name="Kuo A."/>
            <person name="Riley R."/>
            <person name="Clum A."/>
            <person name="Nolan M."/>
            <person name="Lipzen A."/>
            <person name="Salamov A."/>
            <person name="Henrissat B."/>
            <person name="Wiebenga A."/>
            <person name="De vries R.P."/>
            <person name="Grigoriev I.V."/>
            <person name="Mortensen U.H."/>
            <person name="Andersen M.R."/>
            <person name="Baker S.E."/>
        </authorList>
    </citation>
    <scope>NUCLEOTIDE SEQUENCE [LARGE SCALE GENOMIC DNA]</scope>
    <source>
        <strain evidence="2 3">CBS 112811</strain>
    </source>
</reference>
<keyword evidence="1" id="KW-1133">Transmembrane helix</keyword>
<dbReference type="GeneID" id="37158339"/>
<dbReference type="AlphaFoldDB" id="A0A8G1R8J8"/>
<dbReference type="RefSeq" id="XP_025517772.1">
    <property type="nucleotide sequence ID" value="XM_025654937.1"/>
</dbReference>
<keyword evidence="1" id="KW-0812">Transmembrane</keyword>
<evidence type="ECO:0000313" key="3">
    <source>
        <dbReference type="Proteomes" id="UP000249526"/>
    </source>
</evidence>
<evidence type="ECO:0000313" key="2">
    <source>
        <dbReference type="EMBL" id="RAH59850.1"/>
    </source>
</evidence>
<name>A0A8G1R8J8_9EURO</name>